<evidence type="ECO:0000256" key="3">
    <source>
        <dbReference type="ARBA" id="ARBA00007931"/>
    </source>
</evidence>
<evidence type="ECO:0000256" key="1">
    <source>
        <dbReference type="ARBA" id="ARBA00001947"/>
    </source>
</evidence>
<dbReference type="EMBL" id="AWEZ01000004">
    <property type="protein sequence ID" value="ERL10801.1"/>
    <property type="molecule type" value="Genomic_DNA"/>
</dbReference>
<keyword evidence="5 11" id="KW-0812">Transmembrane</keyword>
<dbReference type="InterPro" id="IPR036034">
    <property type="entry name" value="PDZ_sf"/>
</dbReference>
<sequence length="462" mass="49459">MSALAPVLAALFWGIVVLSVLVFVHEGGHYLSARACGMRVTEFFLGMPFRHNVSWKSKGRGTRFGVTPILLGGYTRICGMEGTRSDKLAACLALVQRRGRVGASDVAATLDVSVDDALDLLATLSDWASIRPYYNPDKGEYEGQATYPEAFETLARDDRLLTEYDRGHDFSRPGSTAAGEPRPIEGDAEAFLAHERSQTYLGKGFLRRVITLLAGPLVNIVVAFLIVTVSLSTVGVDTILDTNTLGGVEAGSLADAAGLKAGDTIRRIDGTDVDSWSSLTEALGAVRSQGRDFEVVAVGQDGVERTLTIDVPADGVWDKLGIDASVGHRQLGLVESAGYAVRYGQMVADFAVRLIMPQHTMETLQGASSVIGISAMASEAASEGINTLLLFVAAVSMSLGFMNLLPIPPLDGGKVLIEVVQAVIRRPLSVRAQRYVSYVGLAFFVVIFVYALRNDILGMLAR</sequence>
<dbReference type="InterPro" id="IPR008915">
    <property type="entry name" value="Peptidase_M50"/>
</dbReference>
<evidence type="ECO:0000259" key="12">
    <source>
        <dbReference type="Pfam" id="PF02163"/>
    </source>
</evidence>
<evidence type="ECO:0000313" key="14">
    <source>
        <dbReference type="EMBL" id="ERL10801.1"/>
    </source>
</evidence>
<evidence type="ECO:0000256" key="5">
    <source>
        <dbReference type="ARBA" id="ARBA00022692"/>
    </source>
</evidence>
<comment type="subcellular location">
    <subcellularLocation>
        <location evidence="2">Membrane</location>
        <topology evidence="2">Multi-pass membrane protein</topology>
    </subcellularLocation>
</comment>
<dbReference type="GO" id="GO:0004222">
    <property type="term" value="F:metalloendopeptidase activity"/>
    <property type="evidence" value="ECO:0007669"/>
    <property type="project" value="InterPro"/>
</dbReference>
<evidence type="ECO:0000256" key="8">
    <source>
        <dbReference type="ARBA" id="ARBA00022989"/>
    </source>
</evidence>
<organism evidence="14 15">
    <name type="scientific">Olsenella profusa F0195</name>
    <dbReference type="NCBI Taxonomy" id="1125712"/>
    <lineage>
        <taxon>Bacteria</taxon>
        <taxon>Bacillati</taxon>
        <taxon>Actinomycetota</taxon>
        <taxon>Coriobacteriia</taxon>
        <taxon>Coriobacteriales</taxon>
        <taxon>Atopobiaceae</taxon>
        <taxon>Olsenella</taxon>
    </lineage>
</organism>
<name>U2VE13_9ACTN</name>
<comment type="cofactor">
    <cofactor evidence="1">
        <name>Zn(2+)</name>
        <dbReference type="ChEBI" id="CHEBI:29105"/>
    </cofactor>
</comment>
<dbReference type="InterPro" id="IPR041489">
    <property type="entry name" value="PDZ_6"/>
</dbReference>
<dbReference type="OrthoDB" id="9782003at2"/>
<keyword evidence="7" id="KW-0862">Zinc</keyword>
<dbReference type="eggNOG" id="COG0750">
    <property type="taxonomic scope" value="Bacteria"/>
</dbReference>
<dbReference type="PANTHER" id="PTHR42837:SF2">
    <property type="entry name" value="MEMBRANE METALLOPROTEASE ARASP2, CHLOROPLASTIC-RELATED"/>
    <property type="match status" value="1"/>
</dbReference>
<dbReference type="Pfam" id="PF02163">
    <property type="entry name" value="Peptidase_M50"/>
    <property type="match status" value="1"/>
</dbReference>
<feature type="transmembrane region" description="Helical" evidence="11">
    <location>
        <begin position="385"/>
        <end position="405"/>
    </location>
</feature>
<comment type="similarity">
    <text evidence="3">Belongs to the peptidase M50B family.</text>
</comment>
<keyword evidence="10 11" id="KW-0472">Membrane</keyword>
<dbReference type="PATRIC" id="fig|1125712.3.peg.84"/>
<evidence type="ECO:0000256" key="2">
    <source>
        <dbReference type="ARBA" id="ARBA00004141"/>
    </source>
</evidence>
<evidence type="ECO:0000256" key="10">
    <source>
        <dbReference type="ARBA" id="ARBA00023136"/>
    </source>
</evidence>
<keyword evidence="4" id="KW-0645">Protease</keyword>
<dbReference type="PANTHER" id="PTHR42837">
    <property type="entry name" value="REGULATOR OF SIGMA-E PROTEASE RSEP"/>
    <property type="match status" value="1"/>
</dbReference>
<dbReference type="Proteomes" id="UP000016638">
    <property type="component" value="Unassembled WGS sequence"/>
</dbReference>
<keyword evidence="6 14" id="KW-0378">Hydrolase</keyword>
<feature type="domain" description="PDZ" evidence="13">
    <location>
        <begin position="247"/>
        <end position="290"/>
    </location>
</feature>
<evidence type="ECO:0000313" key="15">
    <source>
        <dbReference type="Proteomes" id="UP000016638"/>
    </source>
</evidence>
<dbReference type="InterPro" id="IPR004387">
    <property type="entry name" value="Pept_M50_Zn"/>
</dbReference>
<dbReference type="GO" id="GO:0016020">
    <property type="term" value="C:membrane"/>
    <property type="evidence" value="ECO:0007669"/>
    <property type="project" value="UniProtKB-SubCell"/>
</dbReference>
<feature type="transmembrane region" description="Helical" evidence="11">
    <location>
        <begin position="209"/>
        <end position="231"/>
    </location>
</feature>
<dbReference type="RefSeq" id="WP_021724888.1">
    <property type="nucleotide sequence ID" value="NZ_AWEZ01000004.1"/>
</dbReference>
<feature type="domain" description="Peptidase M50" evidence="12">
    <location>
        <begin position="14"/>
        <end position="446"/>
    </location>
</feature>
<dbReference type="GO" id="GO:0006508">
    <property type="term" value="P:proteolysis"/>
    <property type="evidence" value="ECO:0007669"/>
    <property type="project" value="UniProtKB-KW"/>
</dbReference>
<comment type="caution">
    <text evidence="14">The sequence shown here is derived from an EMBL/GenBank/DDBJ whole genome shotgun (WGS) entry which is preliminary data.</text>
</comment>
<evidence type="ECO:0000256" key="11">
    <source>
        <dbReference type="SAM" id="Phobius"/>
    </source>
</evidence>
<protein>
    <submittedName>
        <fullName evidence="14">Peptidase, M50 family</fullName>
        <ecNumber evidence="14">3.4.24.-</ecNumber>
    </submittedName>
</protein>
<evidence type="ECO:0000256" key="4">
    <source>
        <dbReference type="ARBA" id="ARBA00022670"/>
    </source>
</evidence>
<evidence type="ECO:0000256" key="6">
    <source>
        <dbReference type="ARBA" id="ARBA00022801"/>
    </source>
</evidence>
<keyword evidence="9" id="KW-0482">Metalloprotease</keyword>
<dbReference type="STRING" id="1125712.HMPREF1316_2236"/>
<dbReference type="Pfam" id="PF17820">
    <property type="entry name" value="PDZ_6"/>
    <property type="match status" value="1"/>
</dbReference>
<feature type="transmembrane region" description="Helical" evidence="11">
    <location>
        <begin position="435"/>
        <end position="452"/>
    </location>
</feature>
<dbReference type="AlphaFoldDB" id="U2VE13"/>
<evidence type="ECO:0000259" key="13">
    <source>
        <dbReference type="Pfam" id="PF17820"/>
    </source>
</evidence>
<reference evidence="14 15" key="1">
    <citation type="submission" date="2013-08" db="EMBL/GenBank/DDBJ databases">
        <authorList>
            <person name="Durkin A.S."/>
            <person name="Haft D.R."/>
            <person name="McCorrison J."/>
            <person name="Torralba M."/>
            <person name="Gillis M."/>
            <person name="Haft D.H."/>
            <person name="Methe B."/>
            <person name="Sutton G."/>
            <person name="Nelson K.E."/>
        </authorList>
    </citation>
    <scope>NUCLEOTIDE SEQUENCE [LARGE SCALE GENOMIC DNA]</scope>
    <source>
        <strain evidence="14 15">F0195</strain>
    </source>
</reference>
<feature type="transmembrane region" description="Helical" evidence="11">
    <location>
        <begin position="6"/>
        <end position="24"/>
    </location>
</feature>
<accession>U2VE13</accession>
<keyword evidence="15" id="KW-1185">Reference proteome</keyword>
<dbReference type="EC" id="3.4.24.-" evidence="14"/>
<keyword evidence="8 11" id="KW-1133">Transmembrane helix</keyword>
<evidence type="ECO:0000256" key="9">
    <source>
        <dbReference type="ARBA" id="ARBA00023049"/>
    </source>
</evidence>
<dbReference type="Gene3D" id="2.30.42.10">
    <property type="match status" value="1"/>
</dbReference>
<evidence type="ECO:0000256" key="7">
    <source>
        <dbReference type="ARBA" id="ARBA00022833"/>
    </source>
</evidence>
<dbReference type="SUPFAM" id="SSF50156">
    <property type="entry name" value="PDZ domain-like"/>
    <property type="match status" value="1"/>
</dbReference>
<proteinExistence type="inferred from homology"/>
<gene>
    <name evidence="14" type="ORF">HMPREF1316_2236</name>
</gene>